<dbReference type="Pfam" id="PF00753">
    <property type="entry name" value="Lactamase_B"/>
    <property type="match status" value="1"/>
</dbReference>
<dbReference type="GO" id="GO:0016787">
    <property type="term" value="F:hydrolase activity"/>
    <property type="evidence" value="ECO:0007669"/>
    <property type="project" value="UniProtKB-KW"/>
</dbReference>
<keyword evidence="7" id="KW-1185">Reference proteome</keyword>
<dbReference type="RefSeq" id="WP_087909013.1">
    <property type="nucleotide sequence ID" value="NZ_NAIA01000002.1"/>
</dbReference>
<gene>
    <name evidence="6" type="ORF">B6A14_03180</name>
</gene>
<proteinExistence type="predicted"/>
<dbReference type="PANTHER" id="PTHR46233:SF3">
    <property type="entry name" value="HYDROXYACYLGLUTATHIONE HYDROLASE GLOC"/>
    <property type="match status" value="1"/>
</dbReference>
<keyword evidence="3" id="KW-0378">Hydrolase</keyword>
<dbReference type="OrthoDB" id="5443440at2"/>
<evidence type="ECO:0000259" key="5">
    <source>
        <dbReference type="SMART" id="SM00849"/>
    </source>
</evidence>
<evidence type="ECO:0000313" key="7">
    <source>
        <dbReference type="Proteomes" id="UP000196880"/>
    </source>
</evidence>
<evidence type="ECO:0000256" key="1">
    <source>
        <dbReference type="ARBA" id="ARBA00001947"/>
    </source>
</evidence>
<dbReference type="InterPro" id="IPR051453">
    <property type="entry name" value="MBL_Glyoxalase_II"/>
</dbReference>
<protein>
    <recommendedName>
        <fullName evidence="5">Metallo-beta-lactamase domain-containing protein</fullName>
    </recommendedName>
</protein>
<keyword evidence="4" id="KW-0862">Zinc</keyword>
<dbReference type="SUPFAM" id="SSF56281">
    <property type="entry name" value="Metallo-hydrolase/oxidoreductase"/>
    <property type="match status" value="1"/>
</dbReference>
<evidence type="ECO:0000313" key="6">
    <source>
        <dbReference type="EMBL" id="OWF66214.1"/>
    </source>
</evidence>
<comment type="caution">
    <text evidence="6">The sequence shown here is derived from an EMBL/GenBank/DDBJ whole genome shotgun (WGS) entry which is preliminary data.</text>
</comment>
<dbReference type="EMBL" id="NAIA01000002">
    <property type="protein sequence ID" value="OWF66214.1"/>
    <property type="molecule type" value="Genomic_DNA"/>
</dbReference>
<organism evidence="6 7">
    <name type="scientific">Polynucleobacter hirudinilacicola</name>
    <dbReference type="NCBI Taxonomy" id="1743166"/>
    <lineage>
        <taxon>Bacteria</taxon>
        <taxon>Pseudomonadati</taxon>
        <taxon>Pseudomonadota</taxon>
        <taxon>Betaproteobacteria</taxon>
        <taxon>Burkholderiales</taxon>
        <taxon>Burkholderiaceae</taxon>
        <taxon>Polynucleobacter</taxon>
    </lineage>
</organism>
<sequence>MAELVGDWGGGEIWRITSGSFPSNSYICLNRAAGGALLIDGGLDPEAIDAVVNKLGVIPSLVCCTHGHFDHAGSAEYFQSKYGSSVFMHKADVKTYKMSNFLLMAFGFSERIKFASITQASDEERIYMSGFDITFIPTPGHTPGSCFLSIGNAFFTGDTLYAQGVGLSDLPGEKPELLKKSILSIWDTLTSNRWIFPGHGKAIEGDRLKRENVDLLRFLGLIT</sequence>
<dbReference type="Gene3D" id="3.60.15.10">
    <property type="entry name" value="Ribonuclease Z/Hydroxyacylglutathione hydrolase-like"/>
    <property type="match status" value="1"/>
</dbReference>
<evidence type="ECO:0000256" key="2">
    <source>
        <dbReference type="ARBA" id="ARBA00022723"/>
    </source>
</evidence>
<comment type="cofactor">
    <cofactor evidence="1">
        <name>Zn(2+)</name>
        <dbReference type="ChEBI" id="CHEBI:29105"/>
    </cofactor>
</comment>
<evidence type="ECO:0000256" key="3">
    <source>
        <dbReference type="ARBA" id="ARBA00022801"/>
    </source>
</evidence>
<accession>A0A210RZ23</accession>
<dbReference type="Proteomes" id="UP000196880">
    <property type="component" value="Unassembled WGS sequence"/>
</dbReference>
<dbReference type="GO" id="GO:0046872">
    <property type="term" value="F:metal ion binding"/>
    <property type="evidence" value="ECO:0007669"/>
    <property type="project" value="UniProtKB-KW"/>
</dbReference>
<dbReference type="AlphaFoldDB" id="A0A210RZ23"/>
<dbReference type="CDD" id="cd06262">
    <property type="entry name" value="metallo-hydrolase-like_MBL-fold"/>
    <property type="match status" value="1"/>
</dbReference>
<evidence type="ECO:0000256" key="4">
    <source>
        <dbReference type="ARBA" id="ARBA00022833"/>
    </source>
</evidence>
<reference evidence="6 7" key="1">
    <citation type="submission" date="2017-03" db="EMBL/GenBank/DDBJ databases">
        <title>New species Polynucleobacter sp. MWH-EgelM1-30-B4.</title>
        <authorList>
            <person name="Hahn M.W."/>
        </authorList>
    </citation>
    <scope>NUCLEOTIDE SEQUENCE [LARGE SCALE GENOMIC DNA]</scope>
    <source>
        <strain evidence="6 7">MWH-EgelM1-30-B4</strain>
    </source>
</reference>
<dbReference type="InterPro" id="IPR036866">
    <property type="entry name" value="RibonucZ/Hydroxyglut_hydro"/>
</dbReference>
<dbReference type="InterPro" id="IPR001279">
    <property type="entry name" value="Metallo-B-lactamas"/>
</dbReference>
<keyword evidence="2" id="KW-0479">Metal-binding</keyword>
<dbReference type="PANTHER" id="PTHR46233">
    <property type="entry name" value="HYDROXYACYLGLUTATHIONE HYDROLASE GLOC"/>
    <property type="match status" value="1"/>
</dbReference>
<name>A0A210RZ23_9BURK</name>
<dbReference type="SMART" id="SM00849">
    <property type="entry name" value="Lactamase_B"/>
    <property type="match status" value="1"/>
</dbReference>
<feature type="domain" description="Metallo-beta-lactamase" evidence="5">
    <location>
        <begin position="22"/>
        <end position="199"/>
    </location>
</feature>